<proteinExistence type="inferred from homology"/>
<dbReference type="Pfam" id="PF10273">
    <property type="entry name" value="WGG"/>
    <property type="match status" value="1"/>
</dbReference>
<dbReference type="AlphaFoldDB" id="A0AAN9JWY6"/>
<evidence type="ECO:0000313" key="4">
    <source>
        <dbReference type="EMBL" id="KAK7307075.1"/>
    </source>
</evidence>
<dbReference type="InterPro" id="IPR019398">
    <property type="entry name" value="Pre-rRNA_process_TSR2"/>
</dbReference>
<accession>A0AAN9JWY6</accession>
<comment type="caution">
    <text evidence="4">The sequence shown here is derived from an EMBL/GenBank/DDBJ whole genome shotgun (WGS) entry which is preliminary data.</text>
</comment>
<dbReference type="PANTHER" id="PTHR21250">
    <property type="entry name" value="PRE-RRNA-PROCESSING PROTEIN TSR2 HOMOLOG"/>
    <property type="match status" value="1"/>
</dbReference>
<evidence type="ECO:0008006" key="6">
    <source>
        <dbReference type="Google" id="ProtNLM"/>
    </source>
</evidence>
<protein>
    <recommendedName>
        <fullName evidence="6">Pre-rRNA-processing protein TSR2 homolog</fullName>
    </recommendedName>
</protein>
<evidence type="ECO:0000256" key="2">
    <source>
        <dbReference type="ARBA" id="ARBA00022552"/>
    </source>
</evidence>
<reference evidence="4 5" key="1">
    <citation type="submission" date="2024-01" db="EMBL/GenBank/DDBJ databases">
        <title>The genomes of 5 underutilized Papilionoideae crops provide insights into root nodulation and disease resistanc.</title>
        <authorList>
            <person name="Jiang F."/>
        </authorList>
    </citation>
    <scope>NUCLEOTIDE SEQUENCE [LARGE SCALE GENOMIC DNA]</scope>
    <source>
        <strain evidence="4">LVBAO_FW01</strain>
        <tissue evidence="4">Leaves</tissue>
    </source>
</reference>
<dbReference type="GO" id="GO:0006364">
    <property type="term" value="P:rRNA processing"/>
    <property type="evidence" value="ECO:0007669"/>
    <property type="project" value="UniProtKB-KW"/>
</dbReference>
<comment type="similarity">
    <text evidence="1">Belongs to the TSR2 family.</text>
</comment>
<dbReference type="Proteomes" id="UP001367508">
    <property type="component" value="Unassembled WGS sequence"/>
</dbReference>
<feature type="compositionally biased region" description="Polar residues" evidence="3">
    <location>
        <begin position="128"/>
        <end position="138"/>
    </location>
</feature>
<evidence type="ECO:0000256" key="3">
    <source>
        <dbReference type="SAM" id="MobiDB-lite"/>
    </source>
</evidence>
<feature type="compositionally biased region" description="Acidic residues" evidence="3">
    <location>
        <begin position="110"/>
        <end position="124"/>
    </location>
</feature>
<keyword evidence="5" id="KW-1185">Reference proteome</keyword>
<sequence>MNRWTALQMAIENEWGGRSSRLKAQQLASDVLSWFTQTKGPLYIDDLETILDEGMLSLNTEIEDNSIQDVAENLMVMYEECLQGNYRSVQILRGTNSNQALRHCVAQTVNDDDDDEDDDSDDSIVGDVSQNSNRTSNQ</sequence>
<gene>
    <name evidence="4" type="ORF">VNO77_39817</name>
</gene>
<evidence type="ECO:0000256" key="1">
    <source>
        <dbReference type="ARBA" id="ARBA00006524"/>
    </source>
</evidence>
<keyword evidence="2" id="KW-0698">rRNA processing</keyword>
<feature type="region of interest" description="Disordered" evidence="3">
    <location>
        <begin position="109"/>
        <end position="138"/>
    </location>
</feature>
<dbReference type="EMBL" id="JAYMYQ010000010">
    <property type="protein sequence ID" value="KAK7307075.1"/>
    <property type="molecule type" value="Genomic_DNA"/>
</dbReference>
<organism evidence="4 5">
    <name type="scientific">Canavalia gladiata</name>
    <name type="common">Sword bean</name>
    <name type="synonym">Dolichos gladiatus</name>
    <dbReference type="NCBI Taxonomy" id="3824"/>
    <lineage>
        <taxon>Eukaryota</taxon>
        <taxon>Viridiplantae</taxon>
        <taxon>Streptophyta</taxon>
        <taxon>Embryophyta</taxon>
        <taxon>Tracheophyta</taxon>
        <taxon>Spermatophyta</taxon>
        <taxon>Magnoliopsida</taxon>
        <taxon>eudicotyledons</taxon>
        <taxon>Gunneridae</taxon>
        <taxon>Pentapetalae</taxon>
        <taxon>rosids</taxon>
        <taxon>fabids</taxon>
        <taxon>Fabales</taxon>
        <taxon>Fabaceae</taxon>
        <taxon>Papilionoideae</taxon>
        <taxon>50 kb inversion clade</taxon>
        <taxon>NPAAA clade</taxon>
        <taxon>indigoferoid/millettioid clade</taxon>
        <taxon>Phaseoleae</taxon>
        <taxon>Canavalia</taxon>
    </lineage>
</organism>
<name>A0AAN9JWY6_CANGL</name>
<evidence type="ECO:0000313" key="5">
    <source>
        <dbReference type="Proteomes" id="UP001367508"/>
    </source>
</evidence>